<organism evidence="2 3">
    <name type="scientific">Parasedimentitalea psychrophila</name>
    <dbReference type="NCBI Taxonomy" id="2997337"/>
    <lineage>
        <taxon>Bacteria</taxon>
        <taxon>Pseudomonadati</taxon>
        <taxon>Pseudomonadota</taxon>
        <taxon>Alphaproteobacteria</taxon>
        <taxon>Rhodobacterales</taxon>
        <taxon>Paracoccaceae</taxon>
        <taxon>Parasedimentitalea</taxon>
    </lineage>
</organism>
<dbReference type="RefSeq" id="WP_270921256.1">
    <property type="nucleotide sequence ID" value="NZ_CP127247.1"/>
</dbReference>
<dbReference type="AlphaFoldDB" id="A0A9Y2L0N6"/>
<feature type="chain" id="PRO_5040756923" evidence="1">
    <location>
        <begin position="23"/>
        <end position="139"/>
    </location>
</feature>
<sequence>MRFCAMAIGLVISLTVSGEALAKNCMIQLYHLYLPPLSVDFQEGSTGATLTLLDTAIGEPIVVELDRQVVTKTGSTEKISLLVGTETIKSGKFVNDIEVVVPGFTFPSGNRQVSIKTTVLIEGFNPEEEILSGTIICRQ</sequence>
<gene>
    <name evidence="2" type="ORF">QPJ95_04245</name>
</gene>
<dbReference type="KEGG" id="ppso:QPJ95_04245"/>
<accession>A0A9Y2L0N6</accession>
<keyword evidence="1" id="KW-0732">Signal</keyword>
<dbReference type="Proteomes" id="UP001238334">
    <property type="component" value="Chromosome"/>
</dbReference>
<proteinExistence type="predicted"/>
<evidence type="ECO:0000313" key="2">
    <source>
        <dbReference type="EMBL" id="WIY26143.1"/>
    </source>
</evidence>
<dbReference type="EMBL" id="CP127247">
    <property type="protein sequence ID" value="WIY26143.1"/>
    <property type="molecule type" value="Genomic_DNA"/>
</dbReference>
<evidence type="ECO:0000256" key="1">
    <source>
        <dbReference type="SAM" id="SignalP"/>
    </source>
</evidence>
<protein>
    <submittedName>
        <fullName evidence="2">Uncharacterized protein</fullName>
    </submittedName>
</protein>
<keyword evidence="3" id="KW-1185">Reference proteome</keyword>
<reference evidence="2 3" key="1">
    <citation type="submission" date="2023-06" db="EMBL/GenBank/DDBJ databases">
        <title>Parasedimentitalea psychrophila sp. nov., a psychrophilic bacterium isolated from deep-sea sediment.</title>
        <authorList>
            <person name="Li A."/>
        </authorList>
    </citation>
    <scope>NUCLEOTIDE SEQUENCE [LARGE SCALE GENOMIC DNA]</scope>
    <source>
        <strain evidence="2 3">QS115</strain>
    </source>
</reference>
<feature type="signal peptide" evidence="1">
    <location>
        <begin position="1"/>
        <end position="22"/>
    </location>
</feature>
<name>A0A9Y2L0N6_9RHOB</name>
<evidence type="ECO:0000313" key="3">
    <source>
        <dbReference type="Proteomes" id="UP001238334"/>
    </source>
</evidence>